<dbReference type="GO" id="GO:0015919">
    <property type="term" value="P:peroxisomal membrane transport"/>
    <property type="evidence" value="ECO:0007669"/>
    <property type="project" value="InterPro"/>
</dbReference>
<feature type="region of interest" description="Disordered" evidence="1">
    <location>
        <begin position="199"/>
        <end position="243"/>
    </location>
</feature>
<keyword evidence="2" id="KW-0812">Transmembrane</keyword>
<dbReference type="AlphaFoldDB" id="A0A6J1J2X4"/>
<keyword evidence="2" id="KW-0472">Membrane</keyword>
<dbReference type="KEGG" id="cmax:111482197"/>
<dbReference type="InterPro" id="IPR034571">
    <property type="entry name" value="APEM9"/>
</dbReference>
<gene>
    <name evidence="4" type="primary">LOC111482197</name>
</gene>
<evidence type="ECO:0000313" key="3">
    <source>
        <dbReference type="Proteomes" id="UP000504608"/>
    </source>
</evidence>
<feature type="transmembrane region" description="Helical" evidence="2">
    <location>
        <begin position="276"/>
        <end position="296"/>
    </location>
</feature>
<dbReference type="GeneID" id="111482197"/>
<keyword evidence="2" id="KW-1133">Transmembrane helix</keyword>
<dbReference type="PANTHER" id="PTHR36361">
    <property type="entry name" value="PROTEIN APEM9"/>
    <property type="match status" value="1"/>
</dbReference>
<dbReference type="RefSeq" id="XP_022983646.1">
    <property type="nucleotide sequence ID" value="XM_023127878.1"/>
</dbReference>
<keyword evidence="3" id="KW-1185">Reference proteome</keyword>
<accession>A0A6J1J2X4</accession>
<feature type="compositionally biased region" description="Low complexity" evidence="1">
    <location>
        <begin position="199"/>
        <end position="208"/>
    </location>
</feature>
<protein>
    <submittedName>
        <fullName evidence="4">Protein APEM9</fullName>
    </submittedName>
</protein>
<reference evidence="4" key="1">
    <citation type="submission" date="2025-08" db="UniProtKB">
        <authorList>
            <consortium name="RefSeq"/>
        </authorList>
    </citation>
    <scope>IDENTIFICATION</scope>
    <source>
        <tissue evidence="4">Young leaves</tissue>
    </source>
</reference>
<evidence type="ECO:0000313" key="4">
    <source>
        <dbReference type="RefSeq" id="XP_022983646.1"/>
    </source>
</evidence>
<organism evidence="3 4">
    <name type="scientific">Cucurbita maxima</name>
    <name type="common">Pumpkin</name>
    <name type="synonym">Winter squash</name>
    <dbReference type="NCBI Taxonomy" id="3661"/>
    <lineage>
        <taxon>Eukaryota</taxon>
        <taxon>Viridiplantae</taxon>
        <taxon>Streptophyta</taxon>
        <taxon>Embryophyta</taxon>
        <taxon>Tracheophyta</taxon>
        <taxon>Spermatophyta</taxon>
        <taxon>Magnoliopsida</taxon>
        <taxon>eudicotyledons</taxon>
        <taxon>Gunneridae</taxon>
        <taxon>Pentapetalae</taxon>
        <taxon>rosids</taxon>
        <taxon>fabids</taxon>
        <taxon>Cucurbitales</taxon>
        <taxon>Cucurbitaceae</taxon>
        <taxon>Cucurbiteae</taxon>
        <taxon>Cucurbita</taxon>
    </lineage>
</organism>
<dbReference type="Proteomes" id="UP000504608">
    <property type="component" value="Unplaced"/>
</dbReference>
<evidence type="ECO:0000256" key="1">
    <source>
        <dbReference type="SAM" id="MobiDB-lite"/>
    </source>
</evidence>
<dbReference type="OrthoDB" id="1919407at2759"/>
<evidence type="ECO:0000256" key="2">
    <source>
        <dbReference type="SAM" id="Phobius"/>
    </source>
</evidence>
<proteinExistence type="predicted"/>
<dbReference type="PANTHER" id="PTHR36361:SF1">
    <property type="entry name" value="PROTEIN APEM9"/>
    <property type="match status" value="1"/>
</dbReference>
<name>A0A6J1J2X4_CUCMA</name>
<sequence>MDDGEAIWEDIERSESYLVCSMYEEALGLASSVLKRISQEKNGCENDLLEAAGMVLVQSLKELGRTSHMVDELKVSFASVAGIPVNVLLTGACLQISEGLSDMRCFLEEFLSKWSLLNEEIYVLAGSRNIDDREHYDDHAQLTVDEYLQVVEVYLRTLMEIGLKDVDLAVSWVEKAALPEEKRQVLLRRLDYQQSLKAASLSQSSPSSLHKDDHKAHLSSSEDPQESRTSKTALDPGYHQDGGSANRETVLKLHKLTKPWFWPFRTITLKFGSTRLVISTRKVVLSCLFVLIYYLLRRKLTTLKRMAQKQGLSVKKAVVDLWQLAFSYQVNPLAIAQPLSGVPRGAS</sequence>